<dbReference type="CDD" id="cd02440">
    <property type="entry name" value="AdoMet_MTases"/>
    <property type="match status" value="1"/>
</dbReference>
<keyword evidence="1" id="KW-0238">DNA-binding</keyword>
<dbReference type="SUPFAM" id="SSF53335">
    <property type="entry name" value="S-adenosyl-L-methionine-dependent methyltransferases"/>
    <property type="match status" value="1"/>
</dbReference>
<reference evidence="3" key="1">
    <citation type="journal article" date="2021" name="PeerJ">
        <title>Extensive microbial diversity within the chicken gut microbiome revealed by metagenomics and culture.</title>
        <authorList>
            <person name="Gilroy R."/>
            <person name="Ravi A."/>
            <person name="Getino M."/>
            <person name="Pursley I."/>
            <person name="Horton D.L."/>
            <person name="Alikhan N.F."/>
            <person name="Baker D."/>
            <person name="Gharbi K."/>
            <person name="Hall N."/>
            <person name="Watson M."/>
            <person name="Adriaenssens E.M."/>
            <person name="Foster-Nyarko E."/>
            <person name="Jarju S."/>
            <person name="Secka A."/>
            <person name="Antonio M."/>
            <person name="Oren A."/>
            <person name="Chaudhuri R.R."/>
            <person name="La Ragione R."/>
            <person name="Hildebrand F."/>
            <person name="Pallen M.J."/>
        </authorList>
    </citation>
    <scope>NUCLEOTIDE SEQUENCE</scope>
    <source>
        <strain evidence="3">ChiHjej8B7-25341</strain>
    </source>
</reference>
<evidence type="ECO:0000259" key="2">
    <source>
        <dbReference type="PROSITE" id="PS50943"/>
    </source>
</evidence>
<evidence type="ECO:0000256" key="1">
    <source>
        <dbReference type="ARBA" id="ARBA00023125"/>
    </source>
</evidence>
<dbReference type="PANTHER" id="PTHR46558:SF11">
    <property type="entry name" value="HTH-TYPE TRANSCRIPTIONAL REGULATOR XRE"/>
    <property type="match status" value="1"/>
</dbReference>
<dbReference type="SUPFAM" id="SSF47413">
    <property type="entry name" value="lambda repressor-like DNA-binding domains"/>
    <property type="match status" value="1"/>
</dbReference>
<dbReference type="Pfam" id="PF13649">
    <property type="entry name" value="Methyltransf_25"/>
    <property type="match status" value="1"/>
</dbReference>
<gene>
    <name evidence="3" type="ORF">H9912_10320</name>
</gene>
<dbReference type="InterPro" id="IPR010982">
    <property type="entry name" value="Lambda_DNA-bd_dom_sf"/>
</dbReference>
<evidence type="ECO:0000313" key="3">
    <source>
        <dbReference type="EMBL" id="HJD32319.1"/>
    </source>
</evidence>
<dbReference type="InterPro" id="IPR029063">
    <property type="entry name" value="SAM-dependent_MTases_sf"/>
</dbReference>
<dbReference type="PROSITE" id="PS50943">
    <property type="entry name" value="HTH_CROC1"/>
    <property type="match status" value="1"/>
</dbReference>
<dbReference type="InterPro" id="IPR041698">
    <property type="entry name" value="Methyltransf_25"/>
</dbReference>
<keyword evidence="3" id="KW-0489">Methyltransferase</keyword>
<dbReference type="Gene3D" id="1.10.260.40">
    <property type="entry name" value="lambda repressor-like DNA-binding domains"/>
    <property type="match status" value="1"/>
</dbReference>
<protein>
    <submittedName>
        <fullName evidence="3">Methyltransferase domain-containing protein</fullName>
    </submittedName>
</protein>
<evidence type="ECO:0000313" key="4">
    <source>
        <dbReference type="Proteomes" id="UP000823851"/>
    </source>
</evidence>
<dbReference type="CDD" id="cd00093">
    <property type="entry name" value="HTH_XRE"/>
    <property type="match status" value="1"/>
</dbReference>
<dbReference type="InterPro" id="IPR001387">
    <property type="entry name" value="Cro/C1-type_HTH"/>
</dbReference>
<feature type="domain" description="HTH cro/C1-type" evidence="2">
    <location>
        <begin position="9"/>
        <end position="63"/>
    </location>
</feature>
<accession>A0A9D2R132</accession>
<name>A0A9D2R132_9FIRM</name>
<comment type="caution">
    <text evidence="3">The sequence shown here is derived from an EMBL/GenBank/DDBJ whole genome shotgun (WGS) entry which is preliminary data.</text>
</comment>
<sequence length="276" mass="31465">MSTAIGKNIHTLRKKQRLTQEQLAELVNVSFQAVSKWENGNSVPDVSTLPLLANVLHCSIDSLLGYAAQQRKITDYEERYKTDGYYWGIRPSNMCYEIMKLCPPVKPLRLLDVACGEGKDAVFFARNGYHVTAFDAAYSGLEKAKRLADQSEVEVNFFQADMLDFRLEGEFDIVFSSGSLHYVPQKLRKEILENYQAHTASGGLHALNVFVRKPFMKSPSDERKARYKWLSGELFTYYSDWLIVSCTENIFDCMSGGIPHKHCMDTMYAIKQDNPL</sequence>
<dbReference type="GO" id="GO:0003677">
    <property type="term" value="F:DNA binding"/>
    <property type="evidence" value="ECO:0007669"/>
    <property type="project" value="UniProtKB-KW"/>
</dbReference>
<dbReference type="PANTHER" id="PTHR46558">
    <property type="entry name" value="TRACRIPTIONAL REGULATORY PROTEIN-RELATED-RELATED"/>
    <property type="match status" value="1"/>
</dbReference>
<keyword evidence="3" id="KW-0808">Transferase</keyword>
<dbReference type="SMART" id="SM00530">
    <property type="entry name" value="HTH_XRE"/>
    <property type="match status" value="1"/>
</dbReference>
<dbReference type="GO" id="GO:0008168">
    <property type="term" value="F:methyltransferase activity"/>
    <property type="evidence" value="ECO:0007669"/>
    <property type="project" value="UniProtKB-KW"/>
</dbReference>
<reference evidence="3" key="2">
    <citation type="submission" date="2021-04" db="EMBL/GenBank/DDBJ databases">
        <authorList>
            <person name="Gilroy R."/>
        </authorList>
    </citation>
    <scope>NUCLEOTIDE SEQUENCE</scope>
    <source>
        <strain evidence="3">ChiHjej8B7-25341</strain>
    </source>
</reference>
<dbReference type="Gene3D" id="3.40.50.150">
    <property type="entry name" value="Vaccinia Virus protein VP39"/>
    <property type="match status" value="1"/>
</dbReference>
<dbReference type="EMBL" id="DWUW01000293">
    <property type="protein sequence ID" value="HJD32319.1"/>
    <property type="molecule type" value="Genomic_DNA"/>
</dbReference>
<dbReference type="GO" id="GO:0032259">
    <property type="term" value="P:methylation"/>
    <property type="evidence" value="ECO:0007669"/>
    <property type="project" value="UniProtKB-KW"/>
</dbReference>
<dbReference type="AlphaFoldDB" id="A0A9D2R132"/>
<organism evidence="3 4">
    <name type="scientific">Candidatus Eisenbergiella stercorigallinarum</name>
    <dbReference type="NCBI Taxonomy" id="2838557"/>
    <lineage>
        <taxon>Bacteria</taxon>
        <taxon>Bacillati</taxon>
        <taxon>Bacillota</taxon>
        <taxon>Clostridia</taxon>
        <taxon>Lachnospirales</taxon>
        <taxon>Lachnospiraceae</taxon>
        <taxon>Eisenbergiella</taxon>
    </lineage>
</organism>
<proteinExistence type="predicted"/>
<dbReference type="Pfam" id="PF01381">
    <property type="entry name" value="HTH_3"/>
    <property type="match status" value="1"/>
</dbReference>
<dbReference type="Proteomes" id="UP000823851">
    <property type="component" value="Unassembled WGS sequence"/>
</dbReference>